<protein>
    <recommendedName>
        <fullName evidence="3">Insulinase family protein</fullName>
    </recommendedName>
</protein>
<dbReference type="Proteomes" id="UP000070063">
    <property type="component" value="Unassembled WGS sequence"/>
</dbReference>
<gene>
    <name evidence="1" type="ORF">HMPREF3225_00829</name>
</gene>
<organism evidence="1 2">
    <name type="scientific">Staphylococcus lugdunensis</name>
    <dbReference type="NCBI Taxonomy" id="28035"/>
    <lineage>
        <taxon>Bacteria</taxon>
        <taxon>Bacillati</taxon>
        <taxon>Bacillota</taxon>
        <taxon>Bacilli</taxon>
        <taxon>Bacillales</taxon>
        <taxon>Staphylococcaceae</taxon>
        <taxon>Staphylococcus</taxon>
    </lineage>
</organism>
<comment type="caution">
    <text evidence="1">The sequence shown here is derived from an EMBL/GenBank/DDBJ whole genome shotgun (WGS) entry which is preliminary data.</text>
</comment>
<dbReference type="RefSeq" id="WP_060795367.1">
    <property type="nucleotide sequence ID" value="NZ_KQ957371.1"/>
</dbReference>
<name>A0ABD4EGY2_STALU</name>
<reference evidence="1 2" key="1">
    <citation type="submission" date="2016-01" db="EMBL/GenBank/DDBJ databases">
        <authorList>
            <person name="Mitreva M."/>
            <person name="Pepin K.H."/>
            <person name="Mihindukulasuriya K.A."/>
            <person name="Fulton R."/>
            <person name="Fronick C."/>
            <person name="O'Laughlin M."/>
            <person name="Miner T."/>
            <person name="Herter B."/>
            <person name="Rosa B.A."/>
            <person name="Cordes M."/>
            <person name="Tomlinson C."/>
            <person name="Wollam A."/>
            <person name="Palsikar V.B."/>
            <person name="Mardis E.R."/>
            <person name="Wilson R.K."/>
        </authorList>
    </citation>
    <scope>NUCLEOTIDE SEQUENCE [LARGE SCALE GENOMIC DNA]</scope>
    <source>
        <strain evidence="1 2">MJR7738</strain>
    </source>
</reference>
<accession>A0ABD4EGY2</accession>
<evidence type="ECO:0000313" key="2">
    <source>
        <dbReference type="Proteomes" id="UP000070063"/>
    </source>
</evidence>
<dbReference type="EMBL" id="LRQI01000029">
    <property type="protein sequence ID" value="KXA39198.1"/>
    <property type="molecule type" value="Genomic_DNA"/>
</dbReference>
<evidence type="ECO:0000313" key="1">
    <source>
        <dbReference type="EMBL" id="KXA39198.1"/>
    </source>
</evidence>
<dbReference type="InterPro" id="IPR011249">
    <property type="entry name" value="Metalloenz_LuxS/M16"/>
</dbReference>
<proteinExistence type="predicted"/>
<sequence length="360" mass="42145">MKFDLNSKNGIADEDNILTSFIIGTGVGHSIVKFEDEREIFFSNATTIVFAQYMKDVLAKKNIKIDINNYMNSTVLSFEYDIKNGSNEGYISTFNEIVEKLLDINIDNDSFDAAIDNAKKDMESNFKINEYRATMKFMEMFSDYYNFNLKSLINDIWNFDVKDLLTFKKEMIFYENCIININKDIDNKEKLLNFSKLNHKFSYLVNENDENDVTIEEEARHASNYIGYHFNYLIKNDFNYNYANVLILGYHIFNSNFQVQISRKEIGILGQADLRQNDEKSVSDITDDKVIKYKEILINSINNMYHSGSEEFNSILAKLFGDNLSISKILDYLKNITLNDFKEFFENMHLNVFEINFKEA</sequence>
<evidence type="ECO:0008006" key="3">
    <source>
        <dbReference type="Google" id="ProtNLM"/>
    </source>
</evidence>
<dbReference type="SUPFAM" id="SSF63411">
    <property type="entry name" value="LuxS/MPP-like metallohydrolase"/>
    <property type="match status" value="2"/>
</dbReference>
<dbReference type="AlphaFoldDB" id="A0ABD4EGY2"/>